<dbReference type="Proteomes" id="UP001500523">
    <property type="component" value="Unassembled WGS sequence"/>
</dbReference>
<dbReference type="RefSeq" id="WP_344691235.1">
    <property type="nucleotide sequence ID" value="NZ_BAABBF010000001.1"/>
</dbReference>
<accession>A0ABP7CPF9</accession>
<organism evidence="2 3">
    <name type="scientific">Sphingomonas cynarae</name>
    <dbReference type="NCBI Taxonomy" id="930197"/>
    <lineage>
        <taxon>Bacteria</taxon>
        <taxon>Pseudomonadati</taxon>
        <taxon>Pseudomonadota</taxon>
        <taxon>Alphaproteobacteria</taxon>
        <taxon>Sphingomonadales</taxon>
        <taxon>Sphingomonadaceae</taxon>
        <taxon>Sphingomonas</taxon>
    </lineage>
</organism>
<evidence type="ECO:0000313" key="2">
    <source>
        <dbReference type="EMBL" id="GAA3694011.1"/>
    </source>
</evidence>
<gene>
    <name evidence="2" type="ORF">GCM10022268_01080</name>
</gene>
<sequence length="87" mass="9676">MPMRHEGGSREWFARRRGDAEEEGVRARYARTLIAAAGILRDRPMPDYDSRAGVVDPAALLLRVSAPPREPIFFLSGRLVAAVMGRL</sequence>
<feature type="region of interest" description="Disordered" evidence="1">
    <location>
        <begin position="1"/>
        <end position="22"/>
    </location>
</feature>
<name>A0ABP7CPF9_9SPHN</name>
<comment type="caution">
    <text evidence="2">The sequence shown here is derived from an EMBL/GenBank/DDBJ whole genome shotgun (WGS) entry which is preliminary data.</text>
</comment>
<keyword evidence="3" id="KW-1185">Reference proteome</keyword>
<dbReference type="EMBL" id="BAABBF010000001">
    <property type="protein sequence ID" value="GAA3694011.1"/>
    <property type="molecule type" value="Genomic_DNA"/>
</dbReference>
<evidence type="ECO:0000313" key="3">
    <source>
        <dbReference type="Proteomes" id="UP001500523"/>
    </source>
</evidence>
<reference evidence="3" key="1">
    <citation type="journal article" date="2019" name="Int. J. Syst. Evol. Microbiol.">
        <title>The Global Catalogue of Microorganisms (GCM) 10K type strain sequencing project: providing services to taxonomists for standard genome sequencing and annotation.</title>
        <authorList>
            <consortium name="The Broad Institute Genomics Platform"/>
            <consortium name="The Broad Institute Genome Sequencing Center for Infectious Disease"/>
            <person name="Wu L."/>
            <person name="Ma J."/>
        </authorList>
    </citation>
    <scope>NUCLEOTIDE SEQUENCE [LARGE SCALE GENOMIC DNA]</scope>
    <source>
        <strain evidence="3">JCM 17498</strain>
    </source>
</reference>
<protein>
    <submittedName>
        <fullName evidence="2">Uncharacterized protein</fullName>
    </submittedName>
</protein>
<proteinExistence type="predicted"/>
<evidence type="ECO:0000256" key="1">
    <source>
        <dbReference type="SAM" id="MobiDB-lite"/>
    </source>
</evidence>